<feature type="domain" description="Surface antigen" evidence="1">
    <location>
        <begin position="14"/>
        <end position="128"/>
    </location>
</feature>
<evidence type="ECO:0000259" key="1">
    <source>
        <dbReference type="Pfam" id="PF16998"/>
    </source>
</evidence>
<accession>A0ABW0GUQ4</accession>
<gene>
    <name evidence="2" type="ORF">ACFPLB_04570</name>
</gene>
<name>A0ABW0GUQ4_9HYPH</name>
<organism evidence="2 3">
    <name type="scientific">Aquamicrobium segne</name>
    <dbReference type="NCBI Taxonomy" id="469547"/>
    <lineage>
        <taxon>Bacteria</taxon>
        <taxon>Pseudomonadati</taxon>
        <taxon>Pseudomonadota</taxon>
        <taxon>Alphaproteobacteria</taxon>
        <taxon>Hyphomicrobiales</taxon>
        <taxon>Phyllobacteriaceae</taxon>
        <taxon>Aquamicrobium</taxon>
    </lineage>
</organism>
<keyword evidence="3" id="KW-1185">Reference proteome</keyword>
<dbReference type="Proteomes" id="UP001596016">
    <property type="component" value="Unassembled WGS sequence"/>
</dbReference>
<dbReference type="RefSeq" id="WP_378228144.1">
    <property type="nucleotide sequence ID" value="NZ_JBHSLL010000012.1"/>
</dbReference>
<sequence length="130" mass="13717">MALLLSLGGCGMGGFSLEKAAIDRSIVTGNVSAAKEGQVEDVSLLADRITIRNAASAADLQELAGQPIPWVNADTGARGVISSIAEIRDRGELCRVFSTTRENFDGVALYKGRICMVGAGNWRIDEFGTL</sequence>
<proteinExistence type="predicted"/>
<evidence type="ECO:0000313" key="3">
    <source>
        <dbReference type="Proteomes" id="UP001596016"/>
    </source>
</evidence>
<protein>
    <submittedName>
        <fullName evidence="2">RT0821/Lpp0805 family surface protein</fullName>
    </submittedName>
</protein>
<comment type="caution">
    <text evidence="2">The sequence shown here is derived from an EMBL/GenBank/DDBJ whole genome shotgun (WGS) entry which is preliminary data.</text>
</comment>
<dbReference type="EMBL" id="JBHSLL010000012">
    <property type="protein sequence ID" value="MFC5385240.1"/>
    <property type="molecule type" value="Genomic_DNA"/>
</dbReference>
<dbReference type="Pfam" id="PF16998">
    <property type="entry name" value="17kDa_Anti_2"/>
    <property type="match status" value="1"/>
</dbReference>
<reference evidence="3" key="1">
    <citation type="journal article" date="2019" name="Int. J. Syst. Evol. Microbiol.">
        <title>The Global Catalogue of Microorganisms (GCM) 10K type strain sequencing project: providing services to taxonomists for standard genome sequencing and annotation.</title>
        <authorList>
            <consortium name="The Broad Institute Genomics Platform"/>
            <consortium name="The Broad Institute Genome Sequencing Center for Infectious Disease"/>
            <person name="Wu L."/>
            <person name="Ma J."/>
        </authorList>
    </citation>
    <scope>NUCLEOTIDE SEQUENCE [LARGE SCALE GENOMIC DNA]</scope>
    <source>
        <strain evidence="3">CGMCC 4.1415</strain>
    </source>
</reference>
<evidence type="ECO:0000313" key="2">
    <source>
        <dbReference type="EMBL" id="MFC5385240.1"/>
    </source>
</evidence>
<dbReference type="InterPro" id="IPR032635">
    <property type="entry name" value="Anti_2"/>
</dbReference>